<keyword evidence="3" id="KW-1185">Reference proteome</keyword>
<gene>
    <name evidence="2" type="ORF">Tco025E_02365</name>
</gene>
<proteinExistence type="predicted"/>
<dbReference type="GeneID" id="40315976"/>
<protein>
    <submittedName>
        <fullName evidence="2">Amastin</fullName>
    </submittedName>
</protein>
<feature type="non-terminal residue" evidence="2">
    <location>
        <position position="1"/>
    </location>
</feature>
<dbReference type="OrthoDB" id="247544at2759"/>
<dbReference type="PANTHER" id="PTHR33297:SF4">
    <property type="entry name" value="AMASTIN"/>
    <property type="match status" value="1"/>
</dbReference>
<comment type="caution">
    <text evidence="2">The sequence shown here is derived from an EMBL/GenBank/DDBJ whole genome shotgun (WGS) entry which is preliminary data.</text>
</comment>
<name>A0A3R7LCT5_9TRYP</name>
<feature type="transmembrane region" description="Helical" evidence="1">
    <location>
        <begin position="63"/>
        <end position="83"/>
    </location>
</feature>
<sequence>FVLVGTPLDQFRLKGEKITTNKPCLTLWGWKLKCYSTKYELRPSKLYEGCPTLLKHFKAAESFSIISIILLLVAAILGLVTCCCCGCLRIVASLLSGVGIVTVLIVWALMADAYNRRVGGCMLTPFKDTQKYGAGFALLVTGWCILFVAIVLLNVL</sequence>
<dbReference type="Gene3D" id="1.20.140.150">
    <property type="match status" value="1"/>
</dbReference>
<feature type="transmembrane region" description="Helical" evidence="1">
    <location>
        <begin position="132"/>
        <end position="155"/>
    </location>
</feature>
<keyword evidence="1" id="KW-0812">Transmembrane</keyword>
<dbReference type="InterPro" id="IPR009944">
    <property type="entry name" value="Amastin"/>
</dbReference>
<evidence type="ECO:0000313" key="3">
    <source>
        <dbReference type="Proteomes" id="UP000284403"/>
    </source>
</evidence>
<dbReference type="AlphaFoldDB" id="A0A3R7LCT5"/>
<dbReference type="Proteomes" id="UP000284403">
    <property type="component" value="Unassembled WGS sequence"/>
</dbReference>
<dbReference type="EMBL" id="MKKU01000095">
    <property type="protein sequence ID" value="RNF24685.1"/>
    <property type="molecule type" value="Genomic_DNA"/>
</dbReference>
<organism evidence="2 3">
    <name type="scientific">Trypanosoma conorhini</name>
    <dbReference type="NCBI Taxonomy" id="83891"/>
    <lineage>
        <taxon>Eukaryota</taxon>
        <taxon>Discoba</taxon>
        <taxon>Euglenozoa</taxon>
        <taxon>Kinetoplastea</taxon>
        <taxon>Metakinetoplastina</taxon>
        <taxon>Trypanosomatida</taxon>
        <taxon>Trypanosomatidae</taxon>
        <taxon>Trypanosoma</taxon>
    </lineage>
</organism>
<reference evidence="2 3" key="1">
    <citation type="journal article" date="2018" name="BMC Genomics">
        <title>Genomic comparison of Trypanosoma conorhini and Trypanosoma rangeli to Trypanosoma cruzi strains of high and low virulence.</title>
        <authorList>
            <person name="Bradwell K.R."/>
            <person name="Koparde V.N."/>
            <person name="Matveyev A.V."/>
            <person name="Serrano M.G."/>
            <person name="Alves J.M."/>
            <person name="Parikh H."/>
            <person name="Huang B."/>
            <person name="Lee V."/>
            <person name="Espinosa-Alvarez O."/>
            <person name="Ortiz P.A."/>
            <person name="Costa-Martins A.G."/>
            <person name="Teixeira M.M."/>
            <person name="Buck G.A."/>
        </authorList>
    </citation>
    <scope>NUCLEOTIDE SEQUENCE [LARGE SCALE GENOMIC DNA]</scope>
    <source>
        <strain evidence="2 3">025E</strain>
    </source>
</reference>
<evidence type="ECO:0000313" key="2">
    <source>
        <dbReference type="EMBL" id="RNF24685.1"/>
    </source>
</evidence>
<feature type="transmembrane region" description="Helical" evidence="1">
    <location>
        <begin position="90"/>
        <end position="110"/>
    </location>
</feature>
<evidence type="ECO:0000256" key="1">
    <source>
        <dbReference type="SAM" id="Phobius"/>
    </source>
</evidence>
<dbReference type="Pfam" id="PF07344">
    <property type="entry name" value="Amastin"/>
    <property type="match status" value="1"/>
</dbReference>
<accession>A0A3R7LCT5</accession>
<dbReference type="RefSeq" id="XP_029230532.1">
    <property type="nucleotide sequence ID" value="XM_029369292.1"/>
</dbReference>
<keyword evidence="1" id="KW-1133">Transmembrane helix</keyword>
<dbReference type="PANTHER" id="PTHR33297">
    <property type="entry name" value="AMASTIN-LIKE SURFACE PROTEIN-LIKE PROTEIN-RELATED"/>
    <property type="match status" value="1"/>
</dbReference>
<keyword evidence="1" id="KW-0472">Membrane</keyword>